<sequence length="102" mass="12007">MTVGELLNNRRVALNKTAIVLAREIGYDYPNYIYMMESGTSQIPLERMPQLVQALGFTKMERVEFLKKVLQEQRPRLYKIFKEAFGINNVKTRKVVTVRRKK</sequence>
<dbReference type="AlphaFoldDB" id="A0A0F8ZLA0"/>
<accession>A0A0F8ZLA0</accession>
<dbReference type="EMBL" id="LAZR01047283">
    <property type="protein sequence ID" value="KKK94582.1"/>
    <property type="molecule type" value="Genomic_DNA"/>
</dbReference>
<gene>
    <name evidence="1" type="ORF">LCGC14_2681410</name>
</gene>
<dbReference type="GO" id="GO:0003677">
    <property type="term" value="F:DNA binding"/>
    <property type="evidence" value="ECO:0007669"/>
    <property type="project" value="InterPro"/>
</dbReference>
<protein>
    <recommendedName>
        <fullName evidence="2">HTH cro/C1-type domain-containing protein</fullName>
    </recommendedName>
</protein>
<name>A0A0F8ZLA0_9ZZZZ</name>
<proteinExistence type="predicted"/>
<dbReference type="InterPro" id="IPR010982">
    <property type="entry name" value="Lambda_DNA-bd_dom_sf"/>
</dbReference>
<reference evidence="1" key="1">
    <citation type="journal article" date="2015" name="Nature">
        <title>Complex archaea that bridge the gap between prokaryotes and eukaryotes.</title>
        <authorList>
            <person name="Spang A."/>
            <person name="Saw J.H."/>
            <person name="Jorgensen S.L."/>
            <person name="Zaremba-Niedzwiedzka K."/>
            <person name="Martijn J."/>
            <person name="Lind A.E."/>
            <person name="van Eijk R."/>
            <person name="Schleper C."/>
            <person name="Guy L."/>
            <person name="Ettema T.J."/>
        </authorList>
    </citation>
    <scope>NUCLEOTIDE SEQUENCE</scope>
</reference>
<dbReference type="InterPro" id="IPR001387">
    <property type="entry name" value="Cro/C1-type_HTH"/>
</dbReference>
<organism evidence="1">
    <name type="scientific">marine sediment metagenome</name>
    <dbReference type="NCBI Taxonomy" id="412755"/>
    <lineage>
        <taxon>unclassified sequences</taxon>
        <taxon>metagenomes</taxon>
        <taxon>ecological metagenomes</taxon>
    </lineage>
</organism>
<dbReference type="SUPFAM" id="SSF47413">
    <property type="entry name" value="lambda repressor-like DNA-binding domains"/>
    <property type="match status" value="1"/>
</dbReference>
<evidence type="ECO:0000313" key="1">
    <source>
        <dbReference type="EMBL" id="KKK94582.1"/>
    </source>
</evidence>
<dbReference type="CDD" id="cd00093">
    <property type="entry name" value="HTH_XRE"/>
    <property type="match status" value="1"/>
</dbReference>
<comment type="caution">
    <text evidence="1">The sequence shown here is derived from an EMBL/GenBank/DDBJ whole genome shotgun (WGS) entry which is preliminary data.</text>
</comment>
<dbReference type="Gene3D" id="1.10.260.40">
    <property type="entry name" value="lambda repressor-like DNA-binding domains"/>
    <property type="match status" value="1"/>
</dbReference>
<evidence type="ECO:0008006" key="2">
    <source>
        <dbReference type="Google" id="ProtNLM"/>
    </source>
</evidence>